<dbReference type="SUPFAM" id="SSF50998">
    <property type="entry name" value="Quinoprotein alcohol dehydrogenase-like"/>
    <property type="match status" value="1"/>
</dbReference>
<organism evidence="5 6">
    <name type="scientific">Tegillarca granosa</name>
    <name type="common">Malaysian cockle</name>
    <name type="synonym">Anadara granosa</name>
    <dbReference type="NCBI Taxonomy" id="220873"/>
    <lineage>
        <taxon>Eukaryota</taxon>
        <taxon>Metazoa</taxon>
        <taxon>Spiralia</taxon>
        <taxon>Lophotrochozoa</taxon>
        <taxon>Mollusca</taxon>
        <taxon>Bivalvia</taxon>
        <taxon>Autobranchia</taxon>
        <taxon>Pteriomorphia</taxon>
        <taxon>Arcoida</taxon>
        <taxon>Arcoidea</taxon>
        <taxon>Arcidae</taxon>
        <taxon>Tegillarca</taxon>
    </lineage>
</organism>
<accession>A0ABQ9EMK4</accession>
<dbReference type="Proteomes" id="UP001217089">
    <property type="component" value="Unassembled WGS sequence"/>
</dbReference>
<protein>
    <submittedName>
        <fullName evidence="5">Uncharacterized protein</fullName>
    </submittedName>
</protein>
<dbReference type="PANTHER" id="PTHR10543:SF132">
    <property type="entry name" value="BETA,BETA-CAROTENE 15,15'-DIOXYGENASE"/>
    <property type="match status" value="1"/>
</dbReference>
<dbReference type="EMBL" id="JARBDR010000813">
    <property type="protein sequence ID" value="KAJ8306483.1"/>
    <property type="molecule type" value="Genomic_DNA"/>
</dbReference>
<comment type="similarity">
    <text evidence="2">Belongs to the carotenoid oxygenase family.</text>
</comment>
<comment type="caution">
    <text evidence="5">The sequence shown here is derived from an EMBL/GenBank/DDBJ whole genome shotgun (WGS) entry which is preliminary data.</text>
</comment>
<reference evidence="5 6" key="1">
    <citation type="submission" date="2022-12" db="EMBL/GenBank/DDBJ databases">
        <title>Chromosome-level genome of Tegillarca granosa.</title>
        <authorList>
            <person name="Kim J."/>
        </authorList>
    </citation>
    <scope>NUCLEOTIDE SEQUENCE [LARGE SCALE GENOMIC DNA]</scope>
    <source>
        <strain evidence="5">Teg-2019</strain>
        <tissue evidence="5">Adductor muscle</tissue>
    </source>
</reference>
<dbReference type="Pfam" id="PF03055">
    <property type="entry name" value="RPE65"/>
    <property type="match status" value="1"/>
</dbReference>
<dbReference type="InterPro" id="IPR011047">
    <property type="entry name" value="Quinoprotein_ADH-like_sf"/>
</dbReference>
<comment type="cofactor">
    <cofactor evidence="1">
        <name>Fe(2+)</name>
        <dbReference type="ChEBI" id="CHEBI:29033"/>
    </cofactor>
</comment>
<evidence type="ECO:0000313" key="6">
    <source>
        <dbReference type="Proteomes" id="UP001217089"/>
    </source>
</evidence>
<evidence type="ECO:0000256" key="4">
    <source>
        <dbReference type="ARBA" id="ARBA00023004"/>
    </source>
</evidence>
<evidence type="ECO:0000256" key="1">
    <source>
        <dbReference type="ARBA" id="ARBA00001954"/>
    </source>
</evidence>
<keyword evidence="3" id="KW-0479">Metal-binding</keyword>
<name>A0ABQ9EMK4_TEGGR</name>
<keyword evidence="4" id="KW-0408">Iron</keyword>
<proteinExistence type="inferred from homology"/>
<sequence>MDRLFESINDEVSTPVEGIVIGTVPEWLSGSLIRNGSAMFQIGECKYKHQFDGLAAIQKFDINDGKVTYQRKFVKSESYQKNMSVNKIVVNEFGTPAYFPDPYNTAVSVWPLKDRLFASTETNRIHEIDPENLDTLDRTKIHIIDKKTGEEVNVAYTYQSSSCLVFHHGNAYEEDGFIVMDLCRFPDSKILNTTYLSSYETDKWKETMKNFPRSNLCRFIIPLNLDEKTPKSKNLVTLPNEKATAVLTENNSVLLNPEFMSDIGFELCTINYPKYNGVKYRYMYGCCSEKNCDLCLGTLAKFDVETRTYKTWKEEDRYPTEPIFAPNPDGTDEDDGVILAAIHSLVPGKNPFLLILDGKTFTEKARVEFPDLRFVKDIHGMFRAKPKD</sequence>
<dbReference type="PANTHER" id="PTHR10543">
    <property type="entry name" value="BETA-CAROTENE DIOXYGENASE"/>
    <property type="match status" value="1"/>
</dbReference>
<dbReference type="InterPro" id="IPR004294">
    <property type="entry name" value="Carotenoid_Oase"/>
</dbReference>
<keyword evidence="6" id="KW-1185">Reference proteome</keyword>
<evidence type="ECO:0000256" key="2">
    <source>
        <dbReference type="ARBA" id="ARBA00006787"/>
    </source>
</evidence>
<gene>
    <name evidence="5" type="ORF">KUTeg_017028</name>
</gene>
<evidence type="ECO:0000313" key="5">
    <source>
        <dbReference type="EMBL" id="KAJ8306483.1"/>
    </source>
</evidence>
<evidence type="ECO:0000256" key="3">
    <source>
        <dbReference type="ARBA" id="ARBA00022723"/>
    </source>
</evidence>